<proteinExistence type="predicted"/>
<feature type="compositionally biased region" description="Basic and acidic residues" evidence="1">
    <location>
        <begin position="1"/>
        <end position="28"/>
    </location>
</feature>
<gene>
    <name evidence="2" type="ORF">PC117_g13008</name>
    <name evidence="3" type="ORF">PC129_g9981</name>
</gene>
<evidence type="ECO:0000313" key="2">
    <source>
        <dbReference type="EMBL" id="KAG2932912.1"/>
    </source>
</evidence>
<dbReference type="EMBL" id="RCMK01000371">
    <property type="protein sequence ID" value="KAG2932912.1"/>
    <property type="molecule type" value="Genomic_DNA"/>
</dbReference>
<sequence length="34" mass="4059">MLALEERRPDRALRGDDEMEMKPMRDSLVKQQRG</sequence>
<evidence type="ECO:0000313" key="3">
    <source>
        <dbReference type="EMBL" id="KAG3219218.1"/>
    </source>
</evidence>
<feature type="region of interest" description="Disordered" evidence="1">
    <location>
        <begin position="1"/>
        <end position="34"/>
    </location>
</feature>
<dbReference type="EMBL" id="RCMV01000321">
    <property type="protein sequence ID" value="KAG3219218.1"/>
    <property type="molecule type" value="Genomic_DNA"/>
</dbReference>
<protein>
    <submittedName>
        <fullName evidence="2">Uncharacterized protein</fullName>
    </submittedName>
</protein>
<dbReference type="AlphaFoldDB" id="A0A8T1D3K7"/>
<organism evidence="2 4">
    <name type="scientific">Phytophthora cactorum</name>
    <dbReference type="NCBI Taxonomy" id="29920"/>
    <lineage>
        <taxon>Eukaryota</taxon>
        <taxon>Sar</taxon>
        <taxon>Stramenopiles</taxon>
        <taxon>Oomycota</taxon>
        <taxon>Peronosporomycetes</taxon>
        <taxon>Peronosporales</taxon>
        <taxon>Peronosporaceae</taxon>
        <taxon>Phytophthora</taxon>
    </lineage>
</organism>
<evidence type="ECO:0000256" key="1">
    <source>
        <dbReference type="SAM" id="MobiDB-lite"/>
    </source>
</evidence>
<evidence type="ECO:0000313" key="4">
    <source>
        <dbReference type="Proteomes" id="UP000736787"/>
    </source>
</evidence>
<name>A0A8T1D3K7_9STRA</name>
<accession>A0A8T1D3K7</accession>
<reference evidence="2" key="1">
    <citation type="submission" date="2018-10" db="EMBL/GenBank/DDBJ databases">
        <title>Effector identification in a new, highly contiguous assembly of the strawberry crown rot pathogen Phytophthora cactorum.</title>
        <authorList>
            <person name="Armitage A.D."/>
            <person name="Nellist C.F."/>
            <person name="Bates H."/>
            <person name="Vickerstaff R.J."/>
            <person name="Harrison R.J."/>
        </authorList>
    </citation>
    <scope>NUCLEOTIDE SEQUENCE</scope>
    <source>
        <strain evidence="2">4040</strain>
        <strain evidence="3">P421</strain>
    </source>
</reference>
<comment type="caution">
    <text evidence="2">The sequence shown here is derived from an EMBL/GenBank/DDBJ whole genome shotgun (WGS) entry which is preliminary data.</text>
</comment>
<dbReference type="Proteomes" id="UP000760860">
    <property type="component" value="Unassembled WGS sequence"/>
</dbReference>
<dbReference type="Proteomes" id="UP000736787">
    <property type="component" value="Unassembled WGS sequence"/>
</dbReference>